<dbReference type="Pfam" id="PF13976">
    <property type="entry name" value="gag_pre-integrs"/>
    <property type="match status" value="1"/>
</dbReference>
<evidence type="ECO:0000313" key="4">
    <source>
        <dbReference type="Proteomes" id="UP000585474"/>
    </source>
</evidence>
<dbReference type="Proteomes" id="UP000585474">
    <property type="component" value="Unassembled WGS sequence"/>
</dbReference>
<dbReference type="InterPro" id="IPR054722">
    <property type="entry name" value="PolX-like_BBD"/>
</dbReference>
<dbReference type="InterPro" id="IPR001584">
    <property type="entry name" value="Integrase_cat-core"/>
</dbReference>
<dbReference type="SUPFAM" id="SSF53098">
    <property type="entry name" value="Ribonuclease H-like"/>
    <property type="match status" value="1"/>
</dbReference>
<evidence type="ECO:0000259" key="2">
    <source>
        <dbReference type="PROSITE" id="PS50994"/>
    </source>
</evidence>
<dbReference type="EMBL" id="BJWL01000313">
    <property type="protein sequence ID" value="GFS38450.1"/>
    <property type="molecule type" value="Genomic_DNA"/>
</dbReference>
<evidence type="ECO:0000313" key="3">
    <source>
        <dbReference type="EMBL" id="GFS38450.1"/>
    </source>
</evidence>
<keyword evidence="1" id="KW-0378">Hydrolase</keyword>
<organism evidence="3 4">
    <name type="scientific">Actinidia rufa</name>
    <dbReference type="NCBI Taxonomy" id="165716"/>
    <lineage>
        <taxon>Eukaryota</taxon>
        <taxon>Viridiplantae</taxon>
        <taxon>Streptophyta</taxon>
        <taxon>Embryophyta</taxon>
        <taxon>Tracheophyta</taxon>
        <taxon>Spermatophyta</taxon>
        <taxon>Magnoliopsida</taxon>
        <taxon>eudicotyledons</taxon>
        <taxon>Gunneridae</taxon>
        <taxon>Pentapetalae</taxon>
        <taxon>asterids</taxon>
        <taxon>Ericales</taxon>
        <taxon>Actinidiaceae</taxon>
        <taxon>Actinidia</taxon>
    </lineage>
</organism>
<dbReference type="GO" id="GO:0003676">
    <property type="term" value="F:nucleic acid binding"/>
    <property type="evidence" value="ECO:0007669"/>
    <property type="project" value="InterPro"/>
</dbReference>
<evidence type="ECO:0000256" key="1">
    <source>
        <dbReference type="ARBA" id="ARBA00022670"/>
    </source>
</evidence>
<dbReference type="GO" id="GO:0006508">
    <property type="term" value="P:proteolysis"/>
    <property type="evidence" value="ECO:0007669"/>
    <property type="project" value="UniProtKB-KW"/>
</dbReference>
<dbReference type="PROSITE" id="PS50994">
    <property type="entry name" value="INTEGRASE"/>
    <property type="match status" value="1"/>
</dbReference>
<gene>
    <name evidence="3" type="ORF">Acr_00g0057510</name>
</gene>
<proteinExistence type="predicted"/>
<dbReference type="GO" id="GO:0015074">
    <property type="term" value="P:DNA integration"/>
    <property type="evidence" value="ECO:0007669"/>
    <property type="project" value="InterPro"/>
</dbReference>
<dbReference type="AlphaFoldDB" id="A0A7J0DMK0"/>
<dbReference type="Pfam" id="PF00665">
    <property type="entry name" value="rve"/>
    <property type="match status" value="1"/>
</dbReference>
<dbReference type="Pfam" id="PF22936">
    <property type="entry name" value="Pol_BBD"/>
    <property type="match status" value="1"/>
</dbReference>
<dbReference type="OrthoDB" id="1935865at2759"/>
<dbReference type="InterPro" id="IPR036397">
    <property type="entry name" value="RNaseH_sf"/>
</dbReference>
<name>A0A7J0DMK0_9ERIC</name>
<dbReference type="InterPro" id="IPR012337">
    <property type="entry name" value="RNaseH-like_sf"/>
</dbReference>
<reference evidence="4" key="1">
    <citation type="submission" date="2019-07" db="EMBL/GenBank/DDBJ databases">
        <title>De Novo Assembly of kiwifruit Actinidia rufa.</title>
        <authorList>
            <person name="Sugita-Konishi S."/>
            <person name="Sato K."/>
            <person name="Mori E."/>
            <person name="Abe Y."/>
            <person name="Kisaki G."/>
            <person name="Hamano K."/>
            <person name="Suezawa K."/>
            <person name="Otani M."/>
            <person name="Fukuda T."/>
            <person name="Manabe T."/>
            <person name="Gomi K."/>
            <person name="Tabuchi M."/>
            <person name="Akimitsu K."/>
            <person name="Kataoka I."/>
        </authorList>
    </citation>
    <scope>NUCLEOTIDE SEQUENCE [LARGE SCALE GENOMIC DNA]</scope>
    <source>
        <strain evidence="4">cv. Fuchu</strain>
    </source>
</reference>
<sequence>MVIDAIGLKMYNGTIKVLTDAHYVPNLKKNLISLGDFDLKGRAAIANSNSNELGTSRLWHMRLGHAGEKTLQSLVKQCLLKDAKAGNVGFCEYYVLGKQIRVKFGIVIHRIEGTLDYIYFDVWGPSKNASLGGLRYFVTFIDDLSKKVWVYTMRHKDKVLKVFLRWKKMIKIQTDRKIKKLRSDNGEEYRLDSFFNVCSEEGIVRHFTIKGMPQQHGVEERMNNTLVDKVRYMLFNAGLSKAF</sequence>
<keyword evidence="4" id="KW-1185">Reference proteome</keyword>
<dbReference type="InterPro" id="IPR025724">
    <property type="entry name" value="GAG-pre-integrase_dom"/>
</dbReference>
<dbReference type="InterPro" id="IPR039537">
    <property type="entry name" value="Retrotran_Ty1/copia-like"/>
</dbReference>
<accession>A0A7J0DMK0</accession>
<dbReference type="Gene3D" id="3.30.420.10">
    <property type="entry name" value="Ribonuclease H-like superfamily/Ribonuclease H"/>
    <property type="match status" value="1"/>
</dbReference>
<keyword evidence="1" id="KW-0645">Protease</keyword>
<dbReference type="PANTHER" id="PTHR42648:SF28">
    <property type="entry name" value="TRANSPOSON-ENCODED PROTEIN WITH RIBONUCLEASE H-LIKE AND RETROVIRUS ZINC FINGER-LIKE DOMAINS"/>
    <property type="match status" value="1"/>
</dbReference>
<protein>
    <recommendedName>
        <fullName evidence="2">Integrase catalytic domain-containing protein</fullName>
    </recommendedName>
</protein>
<dbReference type="PANTHER" id="PTHR42648">
    <property type="entry name" value="TRANSPOSASE, PUTATIVE-RELATED"/>
    <property type="match status" value="1"/>
</dbReference>
<comment type="caution">
    <text evidence="3">The sequence shown here is derived from an EMBL/GenBank/DDBJ whole genome shotgun (WGS) entry which is preliminary data.</text>
</comment>
<feature type="domain" description="Integrase catalytic" evidence="2">
    <location>
        <begin position="110"/>
        <end position="243"/>
    </location>
</feature>
<dbReference type="GO" id="GO:0008233">
    <property type="term" value="F:peptidase activity"/>
    <property type="evidence" value="ECO:0007669"/>
    <property type="project" value="UniProtKB-KW"/>
</dbReference>